<protein>
    <recommendedName>
        <fullName evidence="5">Photosystem II reaction center Psb28 protein</fullName>
    </recommendedName>
</protein>
<dbReference type="PANTHER" id="PTHR34963:SF2">
    <property type="entry name" value="PHOTOSYSTEM II REACTION CENTER PSB28 PROTEIN, CHLOROPLASTIC"/>
    <property type="match status" value="1"/>
</dbReference>
<dbReference type="NCBIfam" id="TIGR03047">
    <property type="entry name" value="PS_II_psb28"/>
    <property type="match status" value="1"/>
</dbReference>
<evidence type="ECO:0000256" key="3">
    <source>
        <dbReference type="ARBA" id="ARBA00023136"/>
    </source>
</evidence>
<dbReference type="GO" id="GO:0009654">
    <property type="term" value="C:photosystem II oxygen evolving complex"/>
    <property type="evidence" value="ECO:0007669"/>
    <property type="project" value="InterPro"/>
</dbReference>
<dbReference type="AlphaFoldDB" id="A0A7S3QK53"/>
<dbReference type="GO" id="GO:0015979">
    <property type="term" value="P:photosynthesis"/>
    <property type="evidence" value="ECO:0007669"/>
    <property type="project" value="UniProtKB-KW"/>
</dbReference>
<dbReference type="InterPro" id="IPR005610">
    <property type="entry name" value="PSII_Psb28_class-1"/>
</dbReference>
<name>A0A7S3QK53_DUNTE</name>
<dbReference type="Gene3D" id="2.40.30.220">
    <property type="entry name" value="Photosystem II Psb28"/>
    <property type="match status" value="1"/>
</dbReference>
<sequence>MPVEQRTAPPLGPGFFFDALASLHVMLRITLGVAASTAGVVRSRAAGAPLARRPIVAAPRSNVACDAAAMQFFRGVNESNVPDVQLMRSRTGTSGSARIIFDNPSLFQASSEMGEITGLYLVDDEGELQTTDVKAKFVNGKPSSIEARMNFRTQFEWERFIRFMDRYAEANGLGFEGPAKK</sequence>
<comment type="subcellular location">
    <subcellularLocation>
        <location evidence="1">Membrane</location>
        <topology evidence="1">Peripheral membrane protein</topology>
    </subcellularLocation>
</comment>
<gene>
    <name evidence="6" type="ORF">DTER00134_LOCUS136</name>
</gene>
<comment type="similarity">
    <text evidence="5">Belongs to the Psb28 family.</text>
</comment>
<dbReference type="HAMAP" id="MF_01370">
    <property type="entry name" value="PSII_Psb28"/>
    <property type="match status" value="1"/>
</dbReference>
<dbReference type="EMBL" id="HBIP01000301">
    <property type="protein sequence ID" value="CAE0485097.1"/>
    <property type="molecule type" value="Transcribed_RNA"/>
</dbReference>
<evidence type="ECO:0000313" key="6">
    <source>
        <dbReference type="EMBL" id="CAE0485097.1"/>
    </source>
</evidence>
<dbReference type="GO" id="GO:0009535">
    <property type="term" value="C:chloroplast thylakoid membrane"/>
    <property type="evidence" value="ECO:0007669"/>
    <property type="project" value="TreeGrafter"/>
</dbReference>
<organism evidence="6">
    <name type="scientific">Dunaliella tertiolecta</name>
    <name type="common">Green alga</name>
    <dbReference type="NCBI Taxonomy" id="3047"/>
    <lineage>
        <taxon>Eukaryota</taxon>
        <taxon>Viridiplantae</taxon>
        <taxon>Chlorophyta</taxon>
        <taxon>core chlorophytes</taxon>
        <taxon>Chlorophyceae</taxon>
        <taxon>CS clade</taxon>
        <taxon>Chlamydomonadales</taxon>
        <taxon>Dunaliellaceae</taxon>
        <taxon>Dunaliella</taxon>
    </lineage>
</organism>
<reference evidence="6" key="1">
    <citation type="submission" date="2021-01" db="EMBL/GenBank/DDBJ databases">
        <authorList>
            <person name="Corre E."/>
            <person name="Pelletier E."/>
            <person name="Niang G."/>
            <person name="Scheremetjew M."/>
            <person name="Finn R."/>
            <person name="Kale V."/>
            <person name="Holt S."/>
            <person name="Cochrane G."/>
            <person name="Meng A."/>
            <person name="Brown T."/>
            <person name="Cohen L."/>
        </authorList>
    </citation>
    <scope>NUCLEOTIDE SEQUENCE</scope>
    <source>
        <strain evidence="6">CCMP1320</strain>
    </source>
</reference>
<keyword evidence="2 5" id="KW-0602">Photosynthesis</keyword>
<proteinExistence type="inferred from homology"/>
<dbReference type="PANTHER" id="PTHR34963">
    <property type="match status" value="1"/>
</dbReference>
<dbReference type="Pfam" id="PF03912">
    <property type="entry name" value="Psb28"/>
    <property type="match status" value="1"/>
</dbReference>
<keyword evidence="4 5" id="KW-0604">Photosystem II</keyword>
<accession>A0A7S3QK53</accession>
<dbReference type="InterPro" id="IPR038676">
    <property type="entry name" value="Psb28_c1_sf"/>
</dbReference>
<evidence type="ECO:0000256" key="5">
    <source>
        <dbReference type="RuleBase" id="RU003509"/>
    </source>
</evidence>
<evidence type="ECO:0000256" key="1">
    <source>
        <dbReference type="ARBA" id="ARBA00004170"/>
    </source>
</evidence>
<evidence type="ECO:0000256" key="2">
    <source>
        <dbReference type="ARBA" id="ARBA00022531"/>
    </source>
</evidence>
<evidence type="ECO:0000256" key="4">
    <source>
        <dbReference type="ARBA" id="ARBA00023276"/>
    </source>
</evidence>
<keyword evidence="3" id="KW-0472">Membrane</keyword>